<dbReference type="RefSeq" id="WP_167488575.1">
    <property type="nucleotide sequence ID" value="NZ_CP046173.1"/>
</dbReference>
<dbReference type="InterPro" id="IPR000675">
    <property type="entry name" value="Cutinase/axe"/>
</dbReference>
<dbReference type="InterPro" id="IPR029058">
    <property type="entry name" value="AB_hydrolase_fold"/>
</dbReference>
<proteinExistence type="predicted"/>
<dbReference type="EMBL" id="CP046173">
    <property type="protein sequence ID" value="QIS21275.1"/>
    <property type="molecule type" value="Genomic_DNA"/>
</dbReference>
<name>A0A6G9Z6N6_9NOCA</name>
<evidence type="ECO:0000256" key="1">
    <source>
        <dbReference type="ARBA" id="ARBA00022801"/>
    </source>
</evidence>
<dbReference type="Proteomes" id="UP000500953">
    <property type="component" value="Chromosome"/>
</dbReference>
<dbReference type="Gene3D" id="3.40.50.1820">
    <property type="entry name" value="alpha/beta hydrolase"/>
    <property type="match status" value="1"/>
</dbReference>
<accession>A0A6G9Z6N6</accession>
<evidence type="ECO:0000313" key="3">
    <source>
        <dbReference type="EMBL" id="QIS21275.1"/>
    </source>
</evidence>
<keyword evidence="1 3" id="KW-0378">Hydrolase</keyword>
<feature type="domain" description="PE-PPE" evidence="2">
    <location>
        <begin position="33"/>
        <end position="88"/>
    </location>
</feature>
<organism evidence="3 4">
    <name type="scientific">Nocardia terpenica</name>
    <dbReference type="NCBI Taxonomy" id="455432"/>
    <lineage>
        <taxon>Bacteria</taxon>
        <taxon>Bacillati</taxon>
        <taxon>Actinomycetota</taxon>
        <taxon>Actinomycetes</taxon>
        <taxon>Mycobacteriales</taxon>
        <taxon>Nocardiaceae</taxon>
        <taxon>Nocardia</taxon>
    </lineage>
</organism>
<reference evidence="3 4" key="1">
    <citation type="journal article" date="2019" name="ACS Chem. Biol.">
        <title>Identification and Mobilization of a Cryptic Antibiotic Biosynthesis Gene Locus from a Human-Pathogenic Nocardia Isolate.</title>
        <authorList>
            <person name="Herisse M."/>
            <person name="Ishida K."/>
            <person name="Porter J.L."/>
            <person name="Howden B."/>
            <person name="Hertweck C."/>
            <person name="Stinear T.P."/>
            <person name="Pidot S.J."/>
        </authorList>
    </citation>
    <scope>NUCLEOTIDE SEQUENCE [LARGE SCALE GENOMIC DNA]</scope>
    <source>
        <strain evidence="3 4">AUSMDU00012715</strain>
    </source>
</reference>
<dbReference type="Pfam" id="PF08237">
    <property type="entry name" value="PE-PPE"/>
    <property type="match status" value="1"/>
</dbReference>
<dbReference type="SUPFAM" id="SSF53474">
    <property type="entry name" value="alpha/beta-Hydrolases"/>
    <property type="match status" value="1"/>
</dbReference>
<protein>
    <submittedName>
        <fullName evidence="3">Alpha/beta fold hydrolase</fullName>
    </submittedName>
</protein>
<gene>
    <name evidence="3" type="ORF">F6W96_26060</name>
</gene>
<dbReference type="SMART" id="SM01110">
    <property type="entry name" value="Cutinase"/>
    <property type="match status" value="1"/>
</dbReference>
<sequence>MATVLFVDGTWHVDNSRADKLGMLRAVADALAPDITRETVLYPAVYGWPMSYRESVDKGIANLRQAIDHAEGPVYLVGYSQGATIAGELAEHPKVSRTYLVADPHRPAHRYVGDADPGGCGLAGPRWRDATVHYFALPGDPITAAPDDSPLRDLADFTEAMGPNAIEWFADAAAKLVTGTFQNAGHRPSLGAGEIDRYRQATDDAQRYLAGWHGEYWRQIVPGTDLTYCQWAANSINFLES</sequence>
<dbReference type="AlphaFoldDB" id="A0A6G9Z6N6"/>
<dbReference type="InterPro" id="IPR013228">
    <property type="entry name" value="PE-PPE_C"/>
</dbReference>
<evidence type="ECO:0000259" key="2">
    <source>
        <dbReference type="Pfam" id="PF08237"/>
    </source>
</evidence>
<evidence type="ECO:0000313" key="4">
    <source>
        <dbReference type="Proteomes" id="UP000500953"/>
    </source>
</evidence>
<dbReference type="GO" id="GO:0016787">
    <property type="term" value="F:hydrolase activity"/>
    <property type="evidence" value="ECO:0007669"/>
    <property type="project" value="UniProtKB-KW"/>
</dbReference>